<sequence>MPYIFVSPPLKISLFSSIFLSSNILPQQNTMNPYGEDNLFCYFHPKEFLVGVCALCLKERLLILASKQSHVHLPKNANNVFQGLRRKPSIALPKVFALGSFFHRFEARNQNPDEENNEEGSITSHEDSFISIKFESDGRGSWENVKNTSEGSSWLASGKEDKLKEINGRRNSVVEKAKLQSGLRWRKKIGQLIQLARWNRSSKAGVSHTGIIRKVERVRGRRGWIRSLTRRAISSTD</sequence>
<evidence type="ECO:0000313" key="1">
    <source>
        <dbReference type="EMBL" id="KAI0497332.1"/>
    </source>
</evidence>
<protein>
    <submittedName>
        <fullName evidence="1">Uncharacterized protein</fullName>
    </submittedName>
</protein>
<keyword evidence="2" id="KW-1185">Reference proteome</keyword>
<evidence type="ECO:0000313" key="2">
    <source>
        <dbReference type="Proteomes" id="UP000829196"/>
    </source>
</evidence>
<accession>A0A8T3ANI4</accession>
<dbReference type="PANTHER" id="PTHR35995">
    <property type="entry name" value="OS04G0690500 PROTEIN"/>
    <property type="match status" value="1"/>
</dbReference>
<dbReference type="PANTHER" id="PTHR35995:SF1">
    <property type="entry name" value="OS04G0690500 PROTEIN"/>
    <property type="match status" value="1"/>
</dbReference>
<reference evidence="1" key="1">
    <citation type="journal article" date="2022" name="Front. Genet.">
        <title>Chromosome-Scale Assembly of the Dendrobium nobile Genome Provides Insights Into the Molecular Mechanism of the Biosynthesis of the Medicinal Active Ingredient of Dendrobium.</title>
        <authorList>
            <person name="Xu Q."/>
            <person name="Niu S.-C."/>
            <person name="Li K.-L."/>
            <person name="Zheng P.-J."/>
            <person name="Zhang X.-J."/>
            <person name="Jia Y."/>
            <person name="Liu Y."/>
            <person name="Niu Y.-X."/>
            <person name="Yu L.-H."/>
            <person name="Chen D.-F."/>
            <person name="Zhang G.-Q."/>
        </authorList>
    </citation>
    <scope>NUCLEOTIDE SEQUENCE</scope>
    <source>
        <tissue evidence="1">Leaf</tissue>
    </source>
</reference>
<proteinExistence type="predicted"/>
<name>A0A8T3ANI4_DENNO</name>
<dbReference type="AlphaFoldDB" id="A0A8T3ANI4"/>
<gene>
    <name evidence="1" type="ORF">KFK09_020555</name>
</gene>
<dbReference type="EMBL" id="JAGYWB010000015">
    <property type="protein sequence ID" value="KAI0497332.1"/>
    <property type="molecule type" value="Genomic_DNA"/>
</dbReference>
<organism evidence="1 2">
    <name type="scientific">Dendrobium nobile</name>
    <name type="common">Orchid</name>
    <dbReference type="NCBI Taxonomy" id="94219"/>
    <lineage>
        <taxon>Eukaryota</taxon>
        <taxon>Viridiplantae</taxon>
        <taxon>Streptophyta</taxon>
        <taxon>Embryophyta</taxon>
        <taxon>Tracheophyta</taxon>
        <taxon>Spermatophyta</taxon>
        <taxon>Magnoliopsida</taxon>
        <taxon>Liliopsida</taxon>
        <taxon>Asparagales</taxon>
        <taxon>Orchidaceae</taxon>
        <taxon>Epidendroideae</taxon>
        <taxon>Malaxideae</taxon>
        <taxon>Dendrobiinae</taxon>
        <taxon>Dendrobium</taxon>
    </lineage>
</organism>
<dbReference type="OrthoDB" id="1924480at2759"/>
<dbReference type="Proteomes" id="UP000829196">
    <property type="component" value="Unassembled WGS sequence"/>
</dbReference>
<comment type="caution">
    <text evidence="1">The sequence shown here is derived from an EMBL/GenBank/DDBJ whole genome shotgun (WGS) entry which is preliminary data.</text>
</comment>